<name>A0A2W5KQK0_ANCNO</name>
<dbReference type="InterPro" id="IPR032466">
    <property type="entry name" value="Metal_Hydrolase"/>
</dbReference>
<dbReference type="InterPro" id="IPR026912">
    <property type="entry name" value="Adenine_deam_C"/>
</dbReference>
<dbReference type="Proteomes" id="UP000249577">
    <property type="component" value="Unassembled WGS sequence"/>
</dbReference>
<dbReference type="PANTHER" id="PTHR11113:SF2">
    <property type="entry name" value="ADENINE DEAMINASE"/>
    <property type="match status" value="1"/>
</dbReference>
<dbReference type="InterPro" id="IPR006680">
    <property type="entry name" value="Amidohydro-rel"/>
</dbReference>
<organism evidence="9 10">
    <name type="scientific">Ancylobacter novellus</name>
    <name type="common">Thiobacillus novellus</name>
    <dbReference type="NCBI Taxonomy" id="921"/>
    <lineage>
        <taxon>Bacteria</taxon>
        <taxon>Pseudomonadati</taxon>
        <taxon>Pseudomonadota</taxon>
        <taxon>Alphaproteobacteria</taxon>
        <taxon>Hyphomicrobiales</taxon>
        <taxon>Xanthobacteraceae</taxon>
        <taxon>Ancylobacter</taxon>
    </lineage>
</organism>
<gene>
    <name evidence="6 9" type="primary">ade</name>
    <name evidence="9" type="ORF">DI565_05540</name>
</gene>
<evidence type="ECO:0000256" key="1">
    <source>
        <dbReference type="ARBA" id="ARBA00006773"/>
    </source>
</evidence>
<protein>
    <recommendedName>
        <fullName evidence="2 6">Adenine deaminase</fullName>
        <shortName evidence="6">Adenase</shortName>
        <shortName evidence="6">Adenine aminase</shortName>
        <ecNumber evidence="2 6">3.5.4.2</ecNumber>
    </recommendedName>
</protein>
<evidence type="ECO:0000259" key="8">
    <source>
        <dbReference type="Pfam" id="PF13382"/>
    </source>
</evidence>
<evidence type="ECO:0000256" key="4">
    <source>
        <dbReference type="ARBA" id="ARBA00023211"/>
    </source>
</evidence>
<dbReference type="NCBIfam" id="TIGR01178">
    <property type="entry name" value="ade"/>
    <property type="match status" value="1"/>
</dbReference>
<evidence type="ECO:0000256" key="3">
    <source>
        <dbReference type="ARBA" id="ARBA00022801"/>
    </source>
</evidence>
<dbReference type="GO" id="GO:0006146">
    <property type="term" value="P:adenine catabolic process"/>
    <property type="evidence" value="ECO:0007669"/>
    <property type="project" value="InterPro"/>
</dbReference>
<evidence type="ECO:0000313" key="9">
    <source>
        <dbReference type="EMBL" id="PZQ18164.1"/>
    </source>
</evidence>
<keyword evidence="3 6" id="KW-0378">Hydrolase</keyword>
<dbReference type="InterPro" id="IPR006679">
    <property type="entry name" value="Adenine_deam"/>
</dbReference>
<keyword evidence="4 6" id="KW-0464">Manganese</keyword>
<dbReference type="Gene3D" id="3.20.20.140">
    <property type="entry name" value="Metal-dependent hydrolases"/>
    <property type="match status" value="1"/>
</dbReference>
<dbReference type="Pfam" id="PF13382">
    <property type="entry name" value="Adenine_deam_C"/>
    <property type="match status" value="1"/>
</dbReference>
<dbReference type="AlphaFoldDB" id="A0A2W5KQK0"/>
<dbReference type="CDD" id="cd01295">
    <property type="entry name" value="AdeC"/>
    <property type="match status" value="1"/>
</dbReference>
<comment type="catalytic activity">
    <reaction evidence="5 6">
        <text>adenine + H2O + H(+) = hypoxanthine + NH4(+)</text>
        <dbReference type="Rhea" id="RHEA:23688"/>
        <dbReference type="ChEBI" id="CHEBI:15377"/>
        <dbReference type="ChEBI" id="CHEBI:15378"/>
        <dbReference type="ChEBI" id="CHEBI:16708"/>
        <dbReference type="ChEBI" id="CHEBI:17368"/>
        <dbReference type="ChEBI" id="CHEBI:28938"/>
        <dbReference type="EC" id="3.5.4.2"/>
    </reaction>
</comment>
<dbReference type="SUPFAM" id="SSF51556">
    <property type="entry name" value="Metallo-dependent hydrolases"/>
    <property type="match status" value="1"/>
</dbReference>
<dbReference type="HAMAP" id="MF_01518">
    <property type="entry name" value="Adenine_deamin"/>
    <property type="match status" value="1"/>
</dbReference>
<evidence type="ECO:0000256" key="2">
    <source>
        <dbReference type="ARBA" id="ARBA00012782"/>
    </source>
</evidence>
<feature type="domain" description="Amidohydrolase-related" evidence="7">
    <location>
        <begin position="73"/>
        <end position="354"/>
    </location>
</feature>
<dbReference type="InterPro" id="IPR011059">
    <property type="entry name" value="Metal-dep_hydrolase_composite"/>
</dbReference>
<reference evidence="9 10" key="1">
    <citation type="submission" date="2017-08" db="EMBL/GenBank/DDBJ databases">
        <title>Infants hospitalized years apart are colonized by the same room-sourced microbial strains.</title>
        <authorList>
            <person name="Brooks B."/>
            <person name="Olm M.R."/>
            <person name="Firek B.A."/>
            <person name="Baker R."/>
            <person name="Thomas B.C."/>
            <person name="Morowitz M.J."/>
            <person name="Banfield J.F."/>
        </authorList>
    </citation>
    <scope>NUCLEOTIDE SEQUENCE [LARGE SCALE GENOMIC DNA]</scope>
    <source>
        <strain evidence="9">S2_005_003_R2_43</strain>
    </source>
</reference>
<sequence>MTQTTTGPEAEIARRIEQGRGLELADLVIKGARVLDVVTATLFDSDVAICGDTIVGTFGTYDGVETIDGRGLVVVPGFIDAHLHIESSLLSPLEFERCVLPHGVTTAIWDPHEIGNVLGTQGIDYALAAAEAAAMDIRVNLSSCVPASPLETSGARLEVDDLTPYRGHRKVIGLAEFMNFPGVLAREPSCMAKLAAFRDGHIDGHAPLVRGKDLNGYLAAGIRTDHEANNYDEALEKLRKGMSVLIRESSIAKDLHALWPLITPETSAFIGFCTDDRNPVEIDEEGHIDHMIRWTIAQGVDPAHVYRVASWSAANAFGLRDRGLVAPGKRADLALLSDYEGCRVEKVIVGGKLVTPEMLSARADVRPVGLDSMKAEPVQAGDLALTGRGGRRAVIGVVPGKIVTERLELDLAESGGFVASDTGQDALAVAVIARHGVNRNIGRGFVKGFGLQEGAIASSVGHDSHNICVVGVDPRDMAAAVNRVIDLGGGFVVAAGGEALAELALPLAGLMSLEPHEAVRDRLLELRAAARSLGCDLPEPFLQVAFLPLAVIPHLKITDFGMVDVDRFELEPV</sequence>
<evidence type="ECO:0000259" key="7">
    <source>
        <dbReference type="Pfam" id="PF01979"/>
    </source>
</evidence>
<evidence type="ECO:0000313" key="10">
    <source>
        <dbReference type="Proteomes" id="UP000249577"/>
    </source>
</evidence>
<feature type="domain" description="Adenine deaminase C-terminal" evidence="8">
    <location>
        <begin position="402"/>
        <end position="569"/>
    </location>
</feature>
<comment type="similarity">
    <text evidence="1 6">Belongs to the metallo-dependent hydrolases superfamily. Adenine deaminase family.</text>
</comment>
<evidence type="ECO:0000256" key="5">
    <source>
        <dbReference type="ARBA" id="ARBA00047720"/>
    </source>
</evidence>
<dbReference type="GO" id="GO:0000034">
    <property type="term" value="F:adenine deaminase activity"/>
    <property type="evidence" value="ECO:0007669"/>
    <property type="project" value="UniProtKB-UniRule"/>
</dbReference>
<proteinExistence type="inferred from homology"/>
<dbReference type="EMBL" id="QFPN01000002">
    <property type="protein sequence ID" value="PZQ18164.1"/>
    <property type="molecule type" value="Genomic_DNA"/>
</dbReference>
<comment type="cofactor">
    <cofactor evidence="6">
        <name>Mn(2+)</name>
        <dbReference type="ChEBI" id="CHEBI:29035"/>
    </cofactor>
</comment>
<accession>A0A2W5KQK0</accession>
<comment type="caution">
    <text evidence="9">The sequence shown here is derived from an EMBL/GenBank/DDBJ whole genome shotgun (WGS) entry which is preliminary data.</text>
</comment>
<dbReference type="SUPFAM" id="SSF51338">
    <property type="entry name" value="Composite domain of metallo-dependent hydrolases"/>
    <property type="match status" value="1"/>
</dbReference>
<evidence type="ECO:0000256" key="6">
    <source>
        <dbReference type="HAMAP-Rule" id="MF_01518"/>
    </source>
</evidence>
<dbReference type="Gene3D" id="2.30.40.10">
    <property type="entry name" value="Urease, subunit C, domain 1"/>
    <property type="match status" value="1"/>
</dbReference>
<dbReference type="EC" id="3.5.4.2" evidence="2 6"/>
<dbReference type="PANTHER" id="PTHR11113">
    <property type="entry name" value="N-ACETYLGLUCOSAMINE-6-PHOSPHATE DEACETYLASE"/>
    <property type="match status" value="1"/>
</dbReference>
<dbReference type="Pfam" id="PF01979">
    <property type="entry name" value="Amidohydro_1"/>
    <property type="match status" value="1"/>
</dbReference>